<protein>
    <submittedName>
        <fullName evidence="1">AAA family ATPase</fullName>
    </submittedName>
</protein>
<dbReference type="Gene3D" id="3.40.50.300">
    <property type="entry name" value="P-loop containing nucleotide triphosphate hydrolases"/>
    <property type="match status" value="1"/>
</dbReference>
<sequence length="181" mass="19407">MPRLLLINGLPGSGKSTLAARYVADRPLALCLDIDVVRGLLGAWMDMPHDAGLLARRLALSMARLVLGEGHDVVVPQFLGRPGFIGELEALAAELGVEFVEVVLVEEPDVAAARLAERAAGPLSPVQRDAHLMLDRAGGLDVVSELHRRLHGVLADRPGARRVVPVPGDAEQTYRALLDRL</sequence>
<accession>A0ABU2N844</accession>
<proteinExistence type="predicted"/>
<dbReference type="InterPro" id="IPR027417">
    <property type="entry name" value="P-loop_NTPase"/>
</dbReference>
<dbReference type="RefSeq" id="WP_311555732.1">
    <property type="nucleotide sequence ID" value="NZ_JAVREJ010000004.1"/>
</dbReference>
<name>A0ABU2N844_9PSEU</name>
<dbReference type="SUPFAM" id="SSF52540">
    <property type="entry name" value="P-loop containing nucleoside triphosphate hydrolases"/>
    <property type="match status" value="1"/>
</dbReference>
<evidence type="ECO:0000313" key="1">
    <source>
        <dbReference type="EMBL" id="MDT0349722.1"/>
    </source>
</evidence>
<reference evidence="2" key="1">
    <citation type="submission" date="2023-07" db="EMBL/GenBank/DDBJ databases">
        <title>30 novel species of actinomycetes from the DSMZ collection.</title>
        <authorList>
            <person name="Nouioui I."/>
        </authorList>
    </citation>
    <scope>NUCLEOTIDE SEQUENCE [LARGE SCALE GENOMIC DNA]</scope>
    <source>
        <strain evidence="2">DSM 45834</strain>
    </source>
</reference>
<gene>
    <name evidence="1" type="ORF">RM445_09330</name>
</gene>
<organism evidence="1 2">
    <name type="scientific">Pseudonocardia charpentierae</name>
    <dbReference type="NCBI Taxonomy" id="3075545"/>
    <lineage>
        <taxon>Bacteria</taxon>
        <taxon>Bacillati</taxon>
        <taxon>Actinomycetota</taxon>
        <taxon>Actinomycetes</taxon>
        <taxon>Pseudonocardiales</taxon>
        <taxon>Pseudonocardiaceae</taxon>
        <taxon>Pseudonocardia</taxon>
    </lineage>
</organism>
<dbReference type="EMBL" id="JAVREJ010000004">
    <property type="protein sequence ID" value="MDT0349722.1"/>
    <property type="molecule type" value="Genomic_DNA"/>
</dbReference>
<keyword evidence="2" id="KW-1185">Reference proteome</keyword>
<dbReference type="Pfam" id="PF13671">
    <property type="entry name" value="AAA_33"/>
    <property type="match status" value="1"/>
</dbReference>
<dbReference type="Proteomes" id="UP001183202">
    <property type="component" value="Unassembled WGS sequence"/>
</dbReference>
<comment type="caution">
    <text evidence="1">The sequence shown here is derived from an EMBL/GenBank/DDBJ whole genome shotgun (WGS) entry which is preliminary data.</text>
</comment>
<evidence type="ECO:0000313" key="2">
    <source>
        <dbReference type="Proteomes" id="UP001183202"/>
    </source>
</evidence>